<dbReference type="Gene3D" id="1.10.510.10">
    <property type="entry name" value="Transferase(Phosphotransferase) domain 1"/>
    <property type="match status" value="2"/>
</dbReference>
<evidence type="ECO:0000256" key="5">
    <source>
        <dbReference type="ARBA" id="ARBA00022840"/>
    </source>
</evidence>
<name>A0A9W6XAC9_9STRA</name>
<evidence type="ECO:0000259" key="6">
    <source>
        <dbReference type="PROSITE" id="PS50011"/>
    </source>
</evidence>
<dbReference type="EMBL" id="BSXT01000832">
    <property type="protein sequence ID" value="GMF34777.1"/>
    <property type="molecule type" value="Genomic_DNA"/>
</dbReference>
<dbReference type="PANTHER" id="PTHR24345">
    <property type="entry name" value="SERINE/THREONINE-PROTEIN KINASE PLK"/>
    <property type="match status" value="1"/>
</dbReference>
<keyword evidence="5" id="KW-0067">ATP-binding</keyword>
<dbReference type="PANTHER" id="PTHR24345:SF91">
    <property type="entry name" value="SERINE_THREONINE-PROTEIN KINASE PLK4"/>
    <property type="match status" value="1"/>
</dbReference>
<dbReference type="AlphaFoldDB" id="A0A9W6XAC9"/>
<evidence type="ECO:0000313" key="8">
    <source>
        <dbReference type="Proteomes" id="UP001165121"/>
    </source>
</evidence>
<feature type="domain" description="Protein kinase" evidence="6">
    <location>
        <begin position="32"/>
        <end position="291"/>
    </location>
</feature>
<organism evidence="7 8">
    <name type="scientific">Phytophthora fragariaefolia</name>
    <dbReference type="NCBI Taxonomy" id="1490495"/>
    <lineage>
        <taxon>Eukaryota</taxon>
        <taxon>Sar</taxon>
        <taxon>Stramenopiles</taxon>
        <taxon>Oomycota</taxon>
        <taxon>Peronosporomycetes</taxon>
        <taxon>Peronosporales</taxon>
        <taxon>Peronosporaceae</taxon>
        <taxon>Phytophthora</taxon>
    </lineage>
</organism>
<keyword evidence="8" id="KW-1185">Reference proteome</keyword>
<dbReference type="PROSITE" id="PS50011">
    <property type="entry name" value="PROTEIN_KINASE_DOM"/>
    <property type="match status" value="1"/>
</dbReference>
<dbReference type="Pfam" id="PF00069">
    <property type="entry name" value="Pkinase"/>
    <property type="match status" value="1"/>
</dbReference>
<evidence type="ECO:0000256" key="2">
    <source>
        <dbReference type="ARBA" id="ARBA00022679"/>
    </source>
</evidence>
<sequence length="291" mass="31959">MRHERSVPSGSLPLSYRRTASFLPMSIIQRRYRVVRTLADTLYGAVYVCHDDAQPDDTLVVLKHISLSRAINTINTINTPHPCSQQAPDDPRHEKSVTNALHRAGGHRHVVRYRDDFTTGSELYFVQDYCAGGDLYSLVSLGEGKGTRRLSCSNATAVLAQVASGVAFLHAHDVAHRDLSLENVFLKDGKHDAKIADIWSLGVMLFILLTGSHLVSNAMTGLKTFQAMISCGGVTFVLESWGVDTSEWGSVTDLLAGMLTVDPAKRWSIEQVLDHDALPATSDDPMDMNLL</sequence>
<keyword evidence="1" id="KW-0723">Serine/threonine-protein kinase</keyword>
<dbReference type="InterPro" id="IPR011009">
    <property type="entry name" value="Kinase-like_dom_sf"/>
</dbReference>
<proteinExistence type="predicted"/>
<dbReference type="Proteomes" id="UP001165121">
    <property type="component" value="Unassembled WGS sequence"/>
</dbReference>
<accession>A0A9W6XAC9</accession>
<evidence type="ECO:0000256" key="1">
    <source>
        <dbReference type="ARBA" id="ARBA00022527"/>
    </source>
</evidence>
<keyword evidence="2" id="KW-0808">Transferase</keyword>
<comment type="caution">
    <text evidence="7">The sequence shown here is derived from an EMBL/GenBank/DDBJ whole genome shotgun (WGS) entry which is preliminary data.</text>
</comment>
<keyword evidence="3" id="KW-0547">Nucleotide-binding</keyword>
<dbReference type="GO" id="GO:0005634">
    <property type="term" value="C:nucleus"/>
    <property type="evidence" value="ECO:0007669"/>
    <property type="project" value="TreeGrafter"/>
</dbReference>
<keyword evidence="4" id="KW-0418">Kinase</keyword>
<evidence type="ECO:0000313" key="7">
    <source>
        <dbReference type="EMBL" id="GMF34777.1"/>
    </source>
</evidence>
<evidence type="ECO:0000256" key="4">
    <source>
        <dbReference type="ARBA" id="ARBA00022777"/>
    </source>
</evidence>
<protein>
    <submittedName>
        <fullName evidence="7">Unnamed protein product</fullName>
    </submittedName>
</protein>
<reference evidence="7" key="1">
    <citation type="submission" date="2023-04" db="EMBL/GenBank/DDBJ databases">
        <title>Phytophthora fragariaefolia NBRC 109709.</title>
        <authorList>
            <person name="Ichikawa N."/>
            <person name="Sato H."/>
            <person name="Tonouchi N."/>
        </authorList>
    </citation>
    <scope>NUCLEOTIDE SEQUENCE</scope>
    <source>
        <strain evidence="7">NBRC 109709</strain>
    </source>
</reference>
<dbReference type="GO" id="GO:0005524">
    <property type="term" value="F:ATP binding"/>
    <property type="evidence" value="ECO:0007669"/>
    <property type="project" value="UniProtKB-KW"/>
</dbReference>
<evidence type="ECO:0000256" key="3">
    <source>
        <dbReference type="ARBA" id="ARBA00022741"/>
    </source>
</evidence>
<dbReference type="GO" id="GO:0004674">
    <property type="term" value="F:protein serine/threonine kinase activity"/>
    <property type="evidence" value="ECO:0007669"/>
    <property type="project" value="UniProtKB-KW"/>
</dbReference>
<dbReference type="InterPro" id="IPR000719">
    <property type="entry name" value="Prot_kinase_dom"/>
</dbReference>
<dbReference type="SUPFAM" id="SSF56112">
    <property type="entry name" value="Protein kinase-like (PK-like)"/>
    <property type="match status" value="1"/>
</dbReference>
<gene>
    <name evidence="7" type="ORF">Pfra01_000902600</name>
</gene>
<dbReference type="OrthoDB" id="541276at2759"/>